<keyword evidence="2" id="KW-1133">Transmembrane helix</keyword>
<evidence type="ECO:0000313" key="3">
    <source>
        <dbReference type="EMBL" id="KAK4126610.1"/>
    </source>
</evidence>
<dbReference type="EMBL" id="MU853225">
    <property type="protein sequence ID" value="KAK4126610.1"/>
    <property type="molecule type" value="Genomic_DNA"/>
</dbReference>
<accession>A0AAN6U5Z2</accession>
<dbReference type="GeneID" id="87827922"/>
<evidence type="ECO:0000256" key="1">
    <source>
        <dbReference type="SAM" id="MobiDB-lite"/>
    </source>
</evidence>
<keyword evidence="2" id="KW-0812">Transmembrane</keyword>
<sequence>MSSSLSEFSNNLASGLGPLLALECTTTEDYIIVATAPIGIITALVSAIRICGGAYLRAFVGRAQEGAAATEAEQCTSKGRDVCELFTRGGITRSLGKPSILELVHLQPAPYLKRHGDGRWSKRTGDTRIRQRKGLGNWLNRVQSHLKDPEGDALLKAEENGPTRGD</sequence>
<feature type="compositionally biased region" description="Basic and acidic residues" evidence="1">
    <location>
        <begin position="145"/>
        <end position="166"/>
    </location>
</feature>
<feature type="transmembrane region" description="Helical" evidence="2">
    <location>
        <begin position="30"/>
        <end position="52"/>
    </location>
</feature>
<name>A0AAN6U5Z2_9PEZI</name>
<protein>
    <submittedName>
        <fullName evidence="3">Uncharacterized protein</fullName>
    </submittedName>
</protein>
<gene>
    <name evidence="3" type="ORF">N657DRAFT_632636</name>
</gene>
<proteinExistence type="predicted"/>
<reference evidence="3" key="1">
    <citation type="journal article" date="2023" name="Mol. Phylogenet. Evol.">
        <title>Genome-scale phylogeny and comparative genomics of the fungal order Sordariales.</title>
        <authorList>
            <person name="Hensen N."/>
            <person name="Bonometti L."/>
            <person name="Westerberg I."/>
            <person name="Brannstrom I.O."/>
            <person name="Guillou S."/>
            <person name="Cros-Aarteil S."/>
            <person name="Calhoun S."/>
            <person name="Haridas S."/>
            <person name="Kuo A."/>
            <person name="Mondo S."/>
            <person name="Pangilinan J."/>
            <person name="Riley R."/>
            <person name="LaButti K."/>
            <person name="Andreopoulos B."/>
            <person name="Lipzen A."/>
            <person name="Chen C."/>
            <person name="Yan M."/>
            <person name="Daum C."/>
            <person name="Ng V."/>
            <person name="Clum A."/>
            <person name="Steindorff A."/>
            <person name="Ohm R.A."/>
            <person name="Martin F."/>
            <person name="Silar P."/>
            <person name="Natvig D.O."/>
            <person name="Lalanne C."/>
            <person name="Gautier V."/>
            <person name="Ament-Velasquez S.L."/>
            <person name="Kruys A."/>
            <person name="Hutchinson M.I."/>
            <person name="Powell A.J."/>
            <person name="Barry K."/>
            <person name="Miller A.N."/>
            <person name="Grigoriev I.V."/>
            <person name="Debuchy R."/>
            <person name="Gladieux P."/>
            <person name="Hiltunen Thoren M."/>
            <person name="Johannesson H."/>
        </authorList>
    </citation>
    <scope>NUCLEOTIDE SEQUENCE</scope>
    <source>
        <strain evidence="3">CBS 731.68</strain>
    </source>
</reference>
<keyword evidence="4" id="KW-1185">Reference proteome</keyword>
<comment type="caution">
    <text evidence="3">The sequence shown here is derived from an EMBL/GenBank/DDBJ whole genome shotgun (WGS) entry which is preliminary data.</text>
</comment>
<dbReference type="RefSeq" id="XP_062650381.1">
    <property type="nucleotide sequence ID" value="XM_062791153.1"/>
</dbReference>
<keyword evidence="2" id="KW-0472">Membrane</keyword>
<feature type="region of interest" description="Disordered" evidence="1">
    <location>
        <begin position="140"/>
        <end position="166"/>
    </location>
</feature>
<organism evidence="3 4">
    <name type="scientific">Parathielavia appendiculata</name>
    <dbReference type="NCBI Taxonomy" id="2587402"/>
    <lineage>
        <taxon>Eukaryota</taxon>
        <taxon>Fungi</taxon>
        <taxon>Dikarya</taxon>
        <taxon>Ascomycota</taxon>
        <taxon>Pezizomycotina</taxon>
        <taxon>Sordariomycetes</taxon>
        <taxon>Sordariomycetidae</taxon>
        <taxon>Sordariales</taxon>
        <taxon>Chaetomiaceae</taxon>
        <taxon>Parathielavia</taxon>
    </lineage>
</organism>
<evidence type="ECO:0000313" key="4">
    <source>
        <dbReference type="Proteomes" id="UP001302602"/>
    </source>
</evidence>
<dbReference type="Proteomes" id="UP001302602">
    <property type="component" value="Unassembled WGS sequence"/>
</dbReference>
<evidence type="ECO:0000256" key="2">
    <source>
        <dbReference type="SAM" id="Phobius"/>
    </source>
</evidence>
<reference evidence="3" key="2">
    <citation type="submission" date="2023-05" db="EMBL/GenBank/DDBJ databases">
        <authorList>
            <consortium name="Lawrence Berkeley National Laboratory"/>
            <person name="Steindorff A."/>
            <person name="Hensen N."/>
            <person name="Bonometti L."/>
            <person name="Westerberg I."/>
            <person name="Brannstrom I.O."/>
            <person name="Guillou S."/>
            <person name="Cros-Aarteil S."/>
            <person name="Calhoun S."/>
            <person name="Haridas S."/>
            <person name="Kuo A."/>
            <person name="Mondo S."/>
            <person name="Pangilinan J."/>
            <person name="Riley R."/>
            <person name="Labutti K."/>
            <person name="Andreopoulos B."/>
            <person name="Lipzen A."/>
            <person name="Chen C."/>
            <person name="Yanf M."/>
            <person name="Daum C."/>
            <person name="Ng V."/>
            <person name="Clum A."/>
            <person name="Ohm R."/>
            <person name="Martin F."/>
            <person name="Silar P."/>
            <person name="Natvig D."/>
            <person name="Lalanne C."/>
            <person name="Gautier V."/>
            <person name="Ament-Velasquez S.L."/>
            <person name="Kruys A."/>
            <person name="Hutchinson M.I."/>
            <person name="Powell A.J."/>
            <person name="Barry K."/>
            <person name="Miller A.N."/>
            <person name="Grigoriev I.V."/>
            <person name="Debuchy R."/>
            <person name="Gladieux P."/>
            <person name="Thoren M.H."/>
            <person name="Johannesson H."/>
        </authorList>
    </citation>
    <scope>NUCLEOTIDE SEQUENCE</scope>
    <source>
        <strain evidence="3">CBS 731.68</strain>
    </source>
</reference>
<dbReference type="AlphaFoldDB" id="A0AAN6U5Z2"/>